<dbReference type="OrthoDB" id="5428055at2759"/>
<protein>
    <submittedName>
        <fullName evidence="2">Uncharacterized protein</fullName>
    </submittedName>
</protein>
<organism evidence="2 3">
    <name type="scientific">Amniculicola lignicola CBS 123094</name>
    <dbReference type="NCBI Taxonomy" id="1392246"/>
    <lineage>
        <taxon>Eukaryota</taxon>
        <taxon>Fungi</taxon>
        <taxon>Dikarya</taxon>
        <taxon>Ascomycota</taxon>
        <taxon>Pezizomycotina</taxon>
        <taxon>Dothideomycetes</taxon>
        <taxon>Pleosporomycetidae</taxon>
        <taxon>Pleosporales</taxon>
        <taxon>Amniculicolaceae</taxon>
        <taxon>Amniculicola</taxon>
    </lineage>
</organism>
<gene>
    <name evidence="2" type="ORF">P154DRAFT_619907</name>
</gene>
<name>A0A6A5WFI4_9PLEO</name>
<feature type="transmembrane region" description="Helical" evidence="1">
    <location>
        <begin position="468"/>
        <end position="491"/>
    </location>
</feature>
<keyword evidence="1" id="KW-1133">Transmembrane helix</keyword>
<evidence type="ECO:0000256" key="1">
    <source>
        <dbReference type="SAM" id="Phobius"/>
    </source>
</evidence>
<accession>A0A6A5WFI4</accession>
<keyword evidence="1" id="KW-0472">Membrane</keyword>
<dbReference type="EMBL" id="ML977587">
    <property type="protein sequence ID" value="KAF2000660.1"/>
    <property type="molecule type" value="Genomic_DNA"/>
</dbReference>
<dbReference type="Proteomes" id="UP000799779">
    <property type="component" value="Unassembled WGS sequence"/>
</dbReference>
<proteinExistence type="predicted"/>
<keyword evidence="1" id="KW-0812">Transmembrane</keyword>
<feature type="transmembrane region" description="Helical" evidence="1">
    <location>
        <begin position="438"/>
        <end position="456"/>
    </location>
</feature>
<evidence type="ECO:0000313" key="3">
    <source>
        <dbReference type="Proteomes" id="UP000799779"/>
    </source>
</evidence>
<reference evidence="2" key="1">
    <citation type="journal article" date="2020" name="Stud. Mycol.">
        <title>101 Dothideomycetes genomes: a test case for predicting lifestyles and emergence of pathogens.</title>
        <authorList>
            <person name="Haridas S."/>
            <person name="Albert R."/>
            <person name="Binder M."/>
            <person name="Bloem J."/>
            <person name="Labutti K."/>
            <person name="Salamov A."/>
            <person name="Andreopoulos B."/>
            <person name="Baker S."/>
            <person name="Barry K."/>
            <person name="Bills G."/>
            <person name="Bluhm B."/>
            <person name="Cannon C."/>
            <person name="Castanera R."/>
            <person name="Culley D."/>
            <person name="Daum C."/>
            <person name="Ezra D."/>
            <person name="Gonzalez J."/>
            <person name="Henrissat B."/>
            <person name="Kuo A."/>
            <person name="Liang C."/>
            <person name="Lipzen A."/>
            <person name="Lutzoni F."/>
            <person name="Magnuson J."/>
            <person name="Mondo S."/>
            <person name="Nolan M."/>
            <person name="Ohm R."/>
            <person name="Pangilinan J."/>
            <person name="Park H.-J."/>
            <person name="Ramirez L."/>
            <person name="Alfaro M."/>
            <person name="Sun H."/>
            <person name="Tritt A."/>
            <person name="Yoshinaga Y."/>
            <person name="Zwiers L.-H."/>
            <person name="Turgeon B."/>
            <person name="Goodwin S."/>
            <person name="Spatafora J."/>
            <person name="Crous P."/>
            <person name="Grigoriev I."/>
        </authorList>
    </citation>
    <scope>NUCLEOTIDE SEQUENCE</scope>
    <source>
        <strain evidence="2">CBS 123094</strain>
    </source>
</reference>
<keyword evidence="3" id="KW-1185">Reference proteome</keyword>
<sequence length="519" mass="59935">MASSTSYHEWIKELIGSGYSNLKFLDERVMQKPDHGDATCTILRFSENGVLESSGLVSDADFDKSTVGKSKRLFILEGITQTYVEKLGSMLDIEPEFFAGHLRSVTWEHYDDRSDAVMLPSVRKQTKFWTLEYFECVRLDGKFRLGRTRLLPFMPIFRRLFIRNPYMDQKEKYSVGLASRLISFWEQSSSNGNFDAVLLVDTPFKAKLNFEYDDVKSLQPMSTTWMPYGGGFIDFTNIDHRRAFVQHSPQYPESRNGSVKEALLWRLKHPDIFRSAQGRPAGIVLQRLVLSQWALTLAFLRRDFNSIHIRSLSGENVTLSQVKSTLVDLESCRALLDRCLHLVRKSLSQLDIATVDDSPRAPSAANGMTDAELLQIDWRFIWQECQHWMNETERMLNLRLTNLSVLDSKRSRDDSERAWADSQRSARLSESSNQITKLGQILLLFFTPAALAYGLLSMGGEFAPGKKQFWIFFAIAVPLSMVTFSLFYLWVYWSNRRMKRSLDRGYQEWERPDAMKEEA</sequence>
<dbReference type="AlphaFoldDB" id="A0A6A5WFI4"/>
<evidence type="ECO:0000313" key="2">
    <source>
        <dbReference type="EMBL" id="KAF2000660.1"/>
    </source>
</evidence>